<dbReference type="EC" id="3.1.1.-" evidence="6"/>
<feature type="region of interest" description="Disordered" evidence="7">
    <location>
        <begin position="63"/>
        <end position="89"/>
    </location>
</feature>
<feature type="compositionally biased region" description="Basic and acidic residues" evidence="7">
    <location>
        <begin position="793"/>
        <end position="802"/>
    </location>
</feature>
<reference evidence="9 10" key="3">
    <citation type="journal article" date="2015" name="Genome Announc.">
        <title>Draft Genome Sequence of the Archiascomycetous Yeast Saitoella complicata.</title>
        <authorList>
            <person name="Yamauchi K."/>
            <person name="Kondo S."/>
            <person name="Hamamoto M."/>
            <person name="Takahashi Y."/>
            <person name="Ogura Y."/>
            <person name="Hayashi T."/>
            <person name="Nishida H."/>
        </authorList>
    </citation>
    <scope>NUCLEOTIDE SEQUENCE [LARGE SCALE GENOMIC DNA]</scope>
    <source>
        <strain evidence="9 10">NRRL Y-17804</strain>
    </source>
</reference>
<keyword evidence="3 5" id="KW-0442">Lipid degradation</keyword>
<dbReference type="InterPro" id="IPR050301">
    <property type="entry name" value="NTE"/>
</dbReference>
<dbReference type="STRING" id="698492.A0A0E9NE73"/>
<feature type="compositionally biased region" description="Basic residues" evidence="7">
    <location>
        <begin position="76"/>
        <end position="87"/>
    </location>
</feature>
<dbReference type="CDD" id="cd07232">
    <property type="entry name" value="Pat_PLPL"/>
    <property type="match status" value="1"/>
</dbReference>
<feature type="domain" description="PNPLA" evidence="8">
    <location>
        <begin position="279"/>
        <end position="476"/>
    </location>
</feature>
<reference evidence="9 10" key="1">
    <citation type="journal article" date="2011" name="J. Gen. Appl. Microbiol.">
        <title>Draft genome sequencing of the enigmatic yeast Saitoella complicata.</title>
        <authorList>
            <person name="Nishida H."/>
            <person name="Hamamoto M."/>
            <person name="Sugiyama J."/>
        </authorList>
    </citation>
    <scope>NUCLEOTIDE SEQUENCE [LARGE SCALE GENOMIC DNA]</scope>
    <source>
        <strain evidence="9 10">NRRL Y-17804</strain>
    </source>
</reference>
<dbReference type="PANTHER" id="PTHR14226">
    <property type="entry name" value="NEUROPATHY TARGET ESTERASE/SWISS CHEESE D.MELANOGASTER"/>
    <property type="match status" value="1"/>
</dbReference>
<accession>A0A0E9NE73</accession>
<gene>
    <name evidence="9" type="ORF">G7K_2186-t1</name>
</gene>
<feature type="compositionally biased region" description="Basic and acidic residues" evidence="7">
    <location>
        <begin position="691"/>
        <end position="702"/>
    </location>
</feature>
<evidence type="ECO:0000256" key="3">
    <source>
        <dbReference type="ARBA" id="ARBA00022963"/>
    </source>
</evidence>
<keyword evidence="2 5" id="KW-0378">Hydrolase</keyword>
<keyword evidence="6" id="KW-1133">Transmembrane helix</keyword>
<dbReference type="InterPro" id="IPR002641">
    <property type="entry name" value="PNPLA_dom"/>
</dbReference>
<feature type="region of interest" description="Disordered" evidence="7">
    <location>
        <begin position="626"/>
        <end position="819"/>
    </location>
</feature>
<sequence>MGAISEDDTRSNKMYPASDLISESYLNERDIEAFGRALQINEHEETPANEFITALHDWAPVRQQVPKSKEKESSSTKKKAKGRKRSSSIKDETREGVVYPIMRWPLLIGISLYVQFLACLYLLIRLYINIYEHIIIWRGTPLRLRNALRNSTSYTEWLKNAINLDKYMGHEEWKKENEYAYYDHVLIRKSFKRLRSLREKGDVRGLRSVLEECVKGNFGGIENPRLYSQTYYGTKRLIDQYLDEVDKSLNIVINSSEISQEDKRVMLRYLAKNYGRTALCLSGGASFAYYHFGVVKALLEADLLPNVITGTSGGGVIAALACTRTKDELKELLTPDLHAKITACKDPPSVWLPRFWKTGARFDALDWARAAMWFCRGSMTFREAYERTGRILNISVIPSDVHSPPKLINYLTAPDTVIWSTLLASSAVPGILNPVVLMMKVKDENETDGYRLVPYNFGHRWKDGSLRTDIPLQSLNTHFNVTYSIVSQTNPHISLFFFSARGNVGRPVAHRKGKGWRGGFLGSLAEQYLKLDLGMWMRVLRDLELLPRPASQDWSNVFLQRFDGTVTITPKTVPGDFWYILSDPNRERLERMILSGQRKTWPKLLFIKHRLSVERIIERGRALTRKKVNGNGSGSGRGSGVNTPVEGGSGQLGVPVGEGTILSDAEIEASSESHAHQAARTTTNGKNPAKKQRERDTEDLRRRSLSPRVRGQEPSRAVYDSPDFNDHAGMIEDEMEANGTGSGYGLDSSSSDEEDGDGDTGEGEYEGEGDVTDAFISMPGIPRTPRDTAVAINEDKTRDKTNQNRTKKNTQKDKRDNIHAKAREWSRCYAFNV</sequence>
<dbReference type="Pfam" id="PF01734">
    <property type="entry name" value="Patatin"/>
    <property type="match status" value="1"/>
</dbReference>
<feature type="compositionally biased region" description="Basic and acidic residues" evidence="7">
    <location>
        <begin position="810"/>
        <end position="819"/>
    </location>
</feature>
<feature type="active site" description="Nucleophile" evidence="5">
    <location>
        <position position="312"/>
    </location>
</feature>
<comment type="subcellular location">
    <subcellularLocation>
        <location evidence="6">Membrane</location>
        <topology evidence="6">Single-pass membrane protein</topology>
    </subcellularLocation>
</comment>
<comment type="caution">
    <text evidence="5">Lacks conserved residue(s) required for the propagation of feature annotation.</text>
</comment>
<dbReference type="GO" id="GO:0004806">
    <property type="term" value="F:triacylglycerol lipase activity"/>
    <property type="evidence" value="ECO:0007669"/>
    <property type="project" value="InterPro"/>
</dbReference>
<comment type="similarity">
    <text evidence="1 6">Belongs to the PLPL family.</text>
</comment>
<evidence type="ECO:0000256" key="2">
    <source>
        <dbReference type="ARBA" id="ARBA00022801"/>
    </source>
</evidence>
<evidence type="ECO:0000256" key="1">
    <source>
        <dbReference type="ARBA" id="ARBA00006104"/>
    </source>
</evidence>
<dbReference type="SUPFAM" id="SSF52151">
    <property type="entry name" value="FabD/lysophospholipase-like"/>
    <property type="match status" value="1"/>
</dbReference>
<proteinExistence type="inferred from homology"/>
<keyword evidence="4 5" id="KW-0443">Lipid metabolism</keyword>
<dbReference type="InterPro" id="IPR016035">
    <property type="entry name" value="Acyl_Trfase/lysoPLipase"/>
</dbReference>
<comment type="function">
    <text evidence="6">Lipid hydrolase.</text>
</comment>
<organism evidence="9 10">
    <name type="scientific">Saitoella complicata (strain BCRC 22490 / CBS 7301 / JCM 7358 / NBRC 10748 / NRRL Y-17804)</name>
    <dbReference type="NCBI Taxonomy" id="698492"/>
    <lineage>
        <taxon>Eukaryota</taxon>
        <taxon>Fungi</taxon>
        <taxon>Dikarya</taxon>
        <taxon>Ascomycota</taxon>
        <taxon>Taphrinomycotina</taxon>
        <taxon>Taphrinomycotina incertae sedis</taxon>
        <taxon>Saitoella</taxon>
    </lineage>
</organism>
<dbReference type="EMBL" id="BACD03000012">
    <property type="protein sequence ID" value="GAO47996.1"/>
    <property type="molecule type" value="Genomic_DNA"/>
</dbReference>
<dbReference type="GO" id="GO:0016042">
    <property type="term" value="P:lipid catabolic process"/>
    <property type="evidence" value="ECO:0007669"/>
    <property type="project" value="UniProtKB-UniRule"/>
</dbReference>
<evidence type="ECO:0000259" key="8">
    <source>
        <dbReference type="PROSITE" id="PS51635"/>
    </source>
</evidence>
<dbReference type="Gene3D" id="3.40.1090.10">
    <property type="entry name" value="Cytosolic phospholipase A2 catalytic domain"/>
    <property type="match status" value="2"/>
</dbReference>
<dbReference type="OMA" id="CSWFTRG"/>
<feature type="transmembrane region" description="Helical" evidence="6">
    <location>
        <begin position="104"/>
        <end position="124"/>
    </location>
</feature>
<dbReference type="InterPro" id="IPR021771">
    <property type="entry name" value="Triacylglycerol_lipase_N"/>
</dbReference>
<dbReference type="PROSITE" id="PS51635">
    <property type="entry name" value="PNPLA"/>
    <property type="match status" value="1"/>
</dbReference>
<reference evidence="9 10" key="2">
    <citation type="journal article" date="2014" name="J. Gen. Appl. Microbiol.">
        <title>The early diverging ascomycetous budding yeast Saitoella complicata has three histone deacetylases belonging to the Clr6, Hos2, and Rpd3 lineages.</title>
        <authorList>
            <person name="Nishida H."/>
            <person name="Matsumoto T."/>
            <person name="Kondo S."/>
            <person name="Hamamoto M."/>
            <person name="Yoshikawa H."/>
        </authorList>
    </citation>
    <scope>NUCLEOTIDE SEQUENCE [LARGE SCALE GENOMIC DNA]</scope>
    <source>
        <strain evidence="9 10">NRRL Y-17804</strain>
    </source>
</reference>
<dbReference type="AlphaFoldDB" id="A0A0E9NE73"/>
<keyword evidence="6" id="KW-0812">Transmembrane</keyword>
<feature type="short sequence motif" description="GXSXG" evidence="5">
    <location>
        <begin position="310"/>
        <end position="314"/>
    </location>
</feature>
<comment type="caution">
    <text evidence="9">The sequence shown here is derived from an EMBL/GenBank/DDBJ whole genome shotgun (WGS) entry which is preliminary data.</text>
</comment>
<dbReference type="GO" id="GO:0016020">
    <property type="term" value="C:membrane"/>
    <property type="evidence" value="ECO:0007669"/>
    <property type="project" value="UniProtKB-SubCell"/>
</dbReference>
<evidence type="ECO:0000313" key="9">
    <source>
        <dbReference type="EMBL" id="GAO47996.1"/>
    </source>
</evidence>
<dbReference type="GO" id="GO:0006641">
    <property type="term" value="P:triglyceride metabolic process"/>
    <property type="evidence" value="ECO:0007669"/>
    <property type="project" value="UniProtKB-ARBA"/>
</dbReference>
<dbReference type="Pfam" id="PF11815">
    <property type="entry name" value="DUF3336"/>
    <property type="match status" value="1"/>
</dbReference>
<evidence type="ECO:0000256" key="4">
    <source>
        <dbReference type="ARBA" id="ARBA00023098"/>
    </source>
</evidence>
<evidence type="ECO:0000256" key="5">
    <source>
        <dbReference type="PROSITE-ProRule" id="PRU01161"/>
    </source>
</evidence>
<protein>
    <recommendedName>
        <fullName evidence="6">Patatin-like phospholipase domain-containing protein</fullName>
        <ecNumber evidence="6">3.1.1.-</ecNumber>
    </recommendedName>
</protein>
<keyword evidence="6" id="KW-0472">Membrane</keyword>
<keyword evidence="10" id="KW-1185">Reference proteome</keyword>
<dbReference type="Proteomes" id="UP000033140">
    <property type="component" value="Unassembled WGS sequence"/>
</dbReference>
<feature type="compositionally biased region" description="Low complexity" evidence="7">
    <location>
        <begin position="668"/>
        <end position="679"/>
    </location>
</feature>
<evidence type="ECO:0000256" key="7">
    <source>
        <dbReference type="SAM" id="MobiDB-lite"/>
    </source>
</evidence>
<evidence type="ECO:0000313" key="10">
    <source>
        <dbReference type="Proteomes" id="UP000033140"/>
    </source>
</evidence>
<evidence type="ECO:0000256" key="6">
    <source>
        <dbReference type="RuleBase" id="RU362055"/>
    </source>
</evidence>
<feature type="active site" description="Proton acceptor" evidence="5">
    <location>
        <position position="463"/>
    </location>
</feature>
<feature type="compositionally biased region" description="Acidic residues" evidence="7">
    <location>
        <begin position="750"/>
        <end position="771"/>
    </location>
</feature>
<name>A0A0E9NE73_SAICN</name>
<dbReference type="PANTHER" id="PTHR14226:SF66">
    <property type="entry name" value="TRIACYLGLYCEROL LIPASE PTL2"/>
    <property type="match status" value="1"/>
</dbReference>